<keyword evidence="5" id="KW-1185">Reference proteome</keyword>
<dbReference type="Proteomes" id="UP000326759">
    <property type="component" value="Unassembled WGS sequence"/>
</dbReference>
<name>A0A5N5SP30_9CRUS</name>
<dbReference type="InterPro" id="IPR040325">
    <property type="entry name" value="RIMBP1/2/3"/>
</dbReference>
<evidence type="ECO:0000259" key="3">
    <source>
        <dbReference type="PROSITE" id="PS50002"/>
    </source>
</evidence>
<keyword evidence="4" id="KW-0675">Receptor</keyword>
<dbReference type="PANTHER" id="PTHR14234">
    <property type="entry name" value="RIM BINDING PROTEIN-RELATED"/>
    <property type="match status" value="1"/>
</dbReference>
<reference evidence="4 5" key="1">
    <citation type="journal article" date="2019" name="PLoS Biol.">
        <title>Sex chromosomes control vertical transmission of feminizing Wolbachia symbionts in an isopod.</title>
        <authorList>
            <person name="Becking T."/>
            <person name="Chebbi M.A."/>
            <person name="Giraud I."/>
            <person name="Moumen B."/>
            <person name="Laverre T."/>
            <person name="Caubet Y."/>
            <person name="Peccoud J."/>
            <person name="Gilbert C."/>
            <person name="Cordaux R."/>
        </authorList>
    </citation>
    <scope>NUCLEOTIDE SEQUENCE [LARGE SCALE GENOMIC DNA]</scope>
    <source>
        <strain evidence="4">ANa2</strain>
        <tissue evidence="4">Whole body excluding digestive tract and cuticle</tissue>
    </source>
</reference>
<dbReference type="GO" id="GO:0045202">
    <property type="term" value="C:synapse"/>
    <property type="evidence" value="ECO:0007669"/>
    <property type="project" value="GOC"/>
</dbReference>
<dbReference type="InterPro" id="IPR001452">
    <property type="entry name" value="SH3_domain"/>
</dbReference>
<dbReference type="EMBL" id="SEYY01022589">
    <property type="protein sequence ID" value="KAB7495450.1"/>
    <property type="molecule type" value="Genomic_DNA"/>
</dbReference>
<evidence type="ECO:0000313" key="5">
    <source>
        <dbReference type="Proteomes" id="UP000326759"/>
    </source>
</evidence>
<comment type="caution">
    <text evidence="4">The sequence shown here is derived from an EMBL/GenBank/DDBJ whole genome shotgun (WGS) entry which is preliminary data.</text>
</comment>
<dbReference type="OrthoDB" id="4158657at2759"/>
<protein>
    <submittedName>
        <fullName evidence="4">Peripheral-type benzodiazepine receptor-associated protein 1</fullName>
    </submittedName>
</protein>
<evidence type="ECO:0000256" key="2">
    <source>
        <dbReference type="PROSITE-ProRule" id="PRU00192"/>
    </source>
</evidence>
<dbReference type="PANTHER" id="PTHR14234:SF19">
    <property type="entry name" value="RIM-BINDING PROTEIN, ISOFORM F"/>
    <property type="match status" value="1"/>
</dbReference>
<dbReference type="Pfam" id="PF14604">
    <property type="entry name" value="SH3_9"/>
    <property type="match status" value="1"/>
</dbReference>
<sequence>VSQFNSLSSGIFTATTSTFSTAGDHGVSTHTAQNISVNSEIDRIMAKIQQDNKILAELDKSRSTIGPQIVKLPYCKRGLVPELIVLGVQGTPVVICLNDYHKHFKANVSQTNNIPYSNVSGERKRRHLPDPLLSVRGKKEVRKIVNNDFKSDKTSDRKTSIPLLNLYHRETRLENNGLKNRSPVKRQTVTFLNSTYNKKKVFKEGSTRNFRARRYLPKHPANLLSGNCNRTHMKSRSNNVPNFHSHPNISHPSLGLGGISGSSSTGFTGSNFLTNPLGNSPGVLGGGASGSGGGLAGLDLGGVGGLNLGNFLGGGGTSTFNTAASLPTIITTLYDKDDKNIVNGNLPGVMLPPGLETDNRVLDVLEIPGKGRCHVYIARYSYDPFQQSPNENPEAELALNAGDYVLVWGHMDEDGFFDGELLDGRRGLVPSNFVEKLVGDDLIEFHQSIVIGLRDCDESVSTSVPQDLDFISQDDSQFLMGEFKCQKRITYG</sequence>
<dbReference type="Gene3D" id="2.30.30.40">
    <property type="entry name" value="SH3 Domains"/>
    <property type="match status" value="1"/>
</dbReference>
<proteinExistence type="predicted"/>
<dbReference type="PROSITE" id="PS50002">
    <property type="entry name" value="SH3"/>
    <property type="match status" value="1"/>
</dbReference>
<accession>A0A5N5SP30</accession>
<feature type="non-terminal residue" evidence="4">
    <location>
        <position position="1"/>
    </location>
</feature>
<dbReference type="FunFam" id="2.30.30.40:FF:000006">
    <property type="entry name" value="RIMS-binding protein 2 isoform X1"/>
    <property type="match status" value="1"/>
</dbReference>
<dbReference type="CDD" id="cd12014">
    <property type="entry name" value="SH3_RIM-BP_1"/>
    <property type="match status" value="1"/>
</dbReference>
<evidence type="ECO:0000313" key="4">
    <source>
        <dbReference type="EMBL" id="KAB7495450.1"/>
    </source>
</evidence>
<dbReference type="SMART" id="SM00326">
    <property type="entry name" value="SH3"/>
    <property type="match status" value="1"/>
</dbReference>
<dbReference type="GO" id="GO:0007274">
    <property type="term" value="P:neuromuscular synaptic transmission"/>
    <property type="evidence" value="ECO:0007669"/>
    <property type="project" value="TreeGrafter"/>
</dbReference>
<dbReference type="InterPro" id="IPR036028">
    <property type="entry name" value="SH3-like_dom_sf"/>
</dbReference>
<dbReference type="AlphaFoldDB" id="A0A5N5SP30"/>
<keyword evidence="1 2" id="KW-0728">SH3 domain</keyword>
<organism evidence="4 5">
    <name type="scientific">Armadillidium nasatum</name>
    <dbReference type="NCBI Taxonomy" id="96803"/>
    <lineage>
        <taxon>Eukaryota</taxon>
        <taxon>Metazoa</taxon>
        <taxon>Ecdysozoa</taxon>
        <taxon>Arthropoda</taxon>
        <taxon>Crustacea</taxon>
        <taxon>Multicrustacea</taxon>
        <taxon>Malacostraca</taxon>
        <taxon>Eumalacostraca</taxon>
        <taxon>Peracarida</taxon>
        <taxon>Isopoda</taxon>
        <taxon>Oniscidea</taxon>
        <taxon>Crinocheta</taxon>
        <taxon>Armadillidiidae</taxon>
        <taxon>Armadillidium</taxon>
    </lineage>
</organism>
<feature type="domain" description="SH3" evidence="3">
    <location>
        <begin position="371"/>
        <end position="439"/>
    </location>
</feature>
<gene>
    <name evidence="4" type="primary">TSPOAP1</name>
    <name evidence="4" type="ORF">Anas_02132</name>
</gene>
<dbReference type="SUPFAM" id="SSF50044">
    <property type="entry name" value="SH3-domain"/>
    <property type="match status" value="1"/>
</dbReference>
<evidence type="ECO:0000256" key="1">
    <source>
        <dbReference type="ARBA" id="ARBA00022443"/>
    </source>
</evidence>